<dbReference type="Proteomes" id="UP000555756">
    <property type="component" value="Unassembled WGS sequence"/>
</dbReference>
<evidence type="ECO:0000313" key="3">
    <source>
        <dbReference type="Proteomes" id="UP000555756"/>
    </source>
</evidence>
<dbReference type="Pfam" id="PF13676">
    <property type="entry name" value="TIR_2"/>
    <property type="match status" value="1"/>
</dbReference>
<accession>A0A7W4PI96</accession>
<protein>
    <submittedName>
        <fullName evidence="2">TIR domain-containing protein</fullName>
    </submittedName>
</protein>
<dbReference type="InterPro" id="IPR027417">
    <property type="entry name" value="P-loop_NTPase"/>
</dbReference>
<evidence type="ECO:0000313" key="2">
    <source>
        <dbReference type="EMBL" id="MBB2191896.1"/>
    </source>
</evidence>
<sequence length="532" mass="59495">MSDVFNEAAVPVLTFVPPRDFGDLVGSLRTPGKHVTLSGASGCGKTTLARKALDRAGIGTGGYHWISGRDYAAEITLTNVLARALACDAAENEVVDYLVACGILVIDDFHHLGQPVRDELGAKLKRWGELGVRIFIIGISSLNKSLLDIDSELGIRNDAFEMGVQDGDFVEKVIAAGENALNFEFAPECRERFIKASLGVPSAVQMICRVACTRMELYETADKKVTIDLSMAEIKDGVLRNYKSKFQNRLIGLAKGKQQARSVHNTYFEIVRQICTIELSEIPIAELYSRIVKSVDDISERSKKSTSFYNCLNNLSDVLTQRGLDDAIYYNQKAKLISIEDPSFRLYLTLADLAEIERSVRVRRTKFPWDVAVSFAGEDRKIVEGFREELNANGYTVFYDFDEQHKLWGENLRRKLSEVYAHDAQYMIVFLSKHYPEKDWTNFELEIGRDAKAKRTSTYLLPLVVDDINIVGLSKDVGYVDLRHHSVSEAVQILIRKIEDTEVTVEQEPVAVAPANPSEQATAAIPHDVLES</sequence>
<dbReference type="Gene3D" id="3.40.50.300">
    <property type="entry name" value="P-loop containing nucleotide triphosphate hydrolases"/>
    <property type="match status" value="1"/>
</dbReference>
<dbReference type="GO" id="GO:0007165">
    <property type="term" value="P:signal transduction"/>
    <property type="evidence" value="ECO:0007669"/>
    <property type="project" value="InterPro"/>
</dbReference>
<gene>
    <name evidence="2" type="ORF">HLH34_18350</name>
</gene>
<dbReference type="AlphaFoldDB" id="A0A7W4PI96"/>
<dbReference type="InterPro" id="IPR003593">
    <property type="entry name" value="AAA+_ATPase"/>
</dbReference>
<organism evidence="2 3">
    <name type="scientific">Gluconacetobacter azotocaptans</name>
    <dbReference type="NCBI Taxonomy" id="142834"/>
    <lineage>
        <taxon>Bacteria</taxon>
        <taxon>Pseudomonadati</taxon>
        <taxon>Pseudomonadota</taxon>
        <taxon>Alphaproteobacteria</taxon>
        <taxon>Acetobacterales</taxon>
        <taxon>Acetobacteraceae</taxon>
        <taxon>Gluconacetobacter</taxon>
    </lineage>
</organism>
<comment type="caution">
    <text evidence="2">The sequence shown here is derived from an EMBL/GenBank/DDBJ whole genome shotgun (WGS) entry which is preliminary data.</text>
</comment>
<dbReference type="InterPro" id="IPR000157">
    <property type="entry name" value="TIR_dom"/>
</dbReference>
<dbReference type="EMBL" id="JABEQF010000026">
    <property type="protein sequence ID" value="MBB2191896.1"/>
    <property type="molecule type" value="Genomic_DNA"/>
</dbReference>
<evidence type="ECO:0000259" key="1">
    <source>
        <dbReference type="SMART" id="SM00382"/>
    </source>
</evidence>
<name>A0A7W4PI96_9PROT</name>
<reference evidence="2 3" key="1">
    <citation type="submission" date="2020-04" db="EMBL/GenBank/DDBJ databases">
        <title>Description of novel Gluconacetobacter.</title>
        <authorList>
            <person name="Sombolestani A."/>
        </authorList>
    </citation>
    <scope>NUCLEOTIDE SEQUENCE [LARGE SCALE GENOMIC DNA]</scope>
    <source>
        <strain evidence="2 3">LMG 21311</strain>
    </source>
</reference>
<dbReference type="Gene3D" id="3.40.50.10140">
    <property type="entry name" value="Toll/interleukin-1 receptor homology (TIR) domain"/>
    <property type="match status" value="1"/>
</dbReference>
<proteinExistence type="predicted"/>
<dbReference type="SUPFAM" id="SSF52540">
    <property type="entry name" value="P-loop containing nucleoside triphosphate hydrolases"/>
    <property type="match status" value="1"/>
</dbReference>
<keyword evidence="3" id="KW-1185">Reference proteome</keyword>
<dbReference type="SMART" id="SM00382">
    <property type="entry name" value="AAA"/>
    <property type="match status" value="1"/>
</dbReference>
<dbReference type="InterPro" id="IPR035897">
    <property type="entry name" value="Toll_tir_struct_dom_sf"/>
</dbReference>
<dbReference type="SUPFAM" id="SSF52200">
    <property type="entry name" value="Toll/Interleukin receptor TIR domain"/>
    <property type="match status" value="1"/>
</dbReference>
<feature type="domain" description="AAA+ ATPase" evidence="1">
    <location>
        <begin position="31"/>
        <end position="159"/>
    </location>
</feature>